<dbReference type="SUPFAM" id="SSF53822">
    <property type="entry name" value="Periplasmic binding protein-like I"/>
    <property type="match status" value="1"/>
</dbReference>
<dbReference type="CDD" id="cd01392">
    <property type="entry name" value="HTH_LacI"/>
    <property type="match status" value="1"/>
</dbReference>
<dbReference type="Gene3D" id="1.10.260.40">
    <property type="entry name" value="lambda repressor-like DNA-binding domains"/>
    <property type="match status" value="1"/>
</dbReference>
<evidence type="ECO:0000256" key="2">
    <source>
        <dbReference type="ARBA" id="ARBA00023015"/>
    </source>
</evidence>
<dbReference type="PROSITE" id="PS50932">
    <property type="entry name" value="HTH_LACI_2"/>
    <property type="match status" value="1"/>
</dbReference>
<organism evidence="6 7">
    <name type="scientific">Streptomyces indicus</name>
    <dbReference type="NCBI Taxonomy" id="417292"/>
    <lineage>
        <taxon>Bacteria</taxon>
        <taxon>Bacillati</taxon>
        <taxon>Actinomycetota</taxon>
        <taxon>Actinomycetes</taxon>
        <taxon>Kitasatosporales</taxon>
        <taxon>Streptomycetaceae</taxon>
        <taxon>Streptomyces</taxon>
    </lineage>
</organism>
<dbReference type="EMBL" id="FNFF01000001">
    <property type="protein sequence ID" value="SDJ55647.1"/>
    <property type="molecule type" value="Genomic_DNA"/>
</dbReference>
<dbReference type="GO" id="GO:0000976">
    <property type="term" value="F:transcription cis-regulatory region binding"/>
    <property type="evidence" value="ECO:0007669"/>
    <property type="project" value="TreeGrafter"/>
</dbReference>
<dbReference type="SMART" id="SM00354">
    <property type="entry name" value="HTH_LACI"/>
    <property type="match status" value="1"/>
</dbReference>
<sequence>MSQAPGRLTQRDIARLAGVSQTTVSLVLNNRPDAARIAPETRERVLRVIRETGYAADPLARRMLKQLNQILGVFTYEPVFPSTSADFYYPFLRGIEESAEESGCDLLLFTSAPVQDGLRRIFHENNRLRVADGCVLLGREIPAAELSRLVAEEYPFVCVGRRDDADGRAVPYVGADYVAATAEQVDRARASGHERFAFVGPGAGAESSADRLAGFRRAAGEDAPQVGVEVPEPADRLERILDAGATAVFVDFLSDAVELTHAAHARGLRIPEDLSVIALGDPTTPVEAPYAYTGFTIPRQEMGRQAVELLTQMLHGQAPVTQRLLACRPVQGGTLAPPPRR</sequence>
<accession>A0A1G8UQ67</accession>
<evidence type="ECO:0000313" key="6">
    <source>
        <dbReference type="EMBL" id="SDJ55647.1"/>
    </source>
</evidence>
<dbReference type="PANTHER" id="PTHR30146:SF148">
    <property type="entry name" value="HTH-TYPE TRANSCRIPTIONAL REPRESSOR PURR-RELATED"/>
    <property type="match status" value="1"/>
</dbReference>
<dbReference type="InterPro" id="IPR010982">
    <property type="entry name" value="Lambda_DNA-bd_dom_sf"/>
</dbReference>
<dbReference type="InterPro" id="IPR000843">
    <property type="entry name" value="HTH_LacI"/>
</dbReference>
<dbReference type="InterPro" id="IPR028082">
    <property type="entry name" value="Peripla_BP_I"/>
</dbReference>
<name>A0A1G8UQ67_9ACTN</name>
<dbReference type="AlphaFoldDB" id="A0A1G8UQ67"/>
<keyword evidence="7" id="KW-1185">Reference proteome</keyword>
<evidence type="ECO:0000259" key="5">
    <source>
        <dbReference type="PROSITE" id="PS50932"/>
    </source>
</evidence>
<dbReference type="OrthoDB" id="9790412at2"/>
<keyword evidence="1" id="KW-0678">Repressor</keyword>
<evidence type="ECO:0000256" key="1">
    <source>
        <dbReference type="ARBA" id="ARBA00022491"/>
    </source>
</evidence>
<evidence type="ECO:0000313" key="7">
    <source>
        <dbReference type="Proteomes" id="UP000199155"/>
    </source>
</evidence>
<dbReference type="RefSeq" id="WP_093607361.1">
    <property type="nucleotide sequence ID" value="NZ_FNFF01000001.1"/>
</dbReference>
<evidence type="ECO:0000256" key="3">
    <source>
        <dbReference type="ARBA" id="ARBA00023125"/>
    </source>
</evidence>
<gene>
    <name evidence="6" type="ORF">SAMN05421806_101980</name>
</gene>
<dbReference type="Gene3D" id="3.40.50.2300">
    <property type="match status" value="2"/>
</dbReference>
<feature type="domain" description="HTH lacI-type" evidence="5">
    <location>
        <begin position="8"/>
        <end position="65"/>
    </location>
</feature>
<keyword evidence="3 6" id="KW-0238">DNA-binding</keyword>
<keyword evidence="2" id="KW-0805">Transcription regulation</keyword>
<dbReference type="CDD" id="cd06267">
    <property type="entry name" value="PBP1_LacI_sugar_binding-like"/>
    <property type="match status" value="1"/>
</dbReference>
<reference evidence="6 7" key="1">
    <citation type="submission" date="2016-10" db="EMBL/GenBank/DDBJ databases">
        <authorList>
            <person name="de Groot N.N."/>
        </authorList>
    </citation>
    <scope>NUCLEOTIDE SEQUENCE [LARGE SCALE GENOMIC DNA]</scope>
    <source>
        <strain evidence="6 7">CGMCC 4.5727</strain>
    </source>
</reference>
<dbReference type="GO" id="GO:0003700">
    <property type="term" value="F:DNA-binding transcription factor activity"/>
    <property type="evidence" value="ECO:0007669"/>
    <property type="project" value="TreeGrafter"/>
</dbReference>
<dbReference type="Pfam" id="PF00356">
    <property type="entry name" value="LacI"/>
    <property type="match status" value="1"/>
</dbReference>
<protein>
    <submittedName>
        <fullName evidence="6">DNA-binding transcriptional regulator, LacI/PurR family</fullName>
    </submittedName>
</protein>
<evidence type="ECO:0000256" key="4">
    <source>
        <dbReference type="ARBA" id="ARBA00023163"/>
    </source>
</evidence>
<dbReference type="STRING" id="417292.SAMN05421806_101980"/>
<keyword evidence="4" id="KW-0804">Transcription</keyword>
<dbReference type="InterPro" id="IPR046335">
    <property type="entry name" value="LacI/GalR-like_sensor"/>
</dbReference>
<dbReference type="Pfam" id="PF13377">
    <property type="entry name" value="Peripla_BP_3"/>
    <property type="match status" value="1"/>
</dbReference>
<dbReference type="PANTHER" id="PTHR30146">
    <property type="entry name" value="LACI-RELATED TRANSCRIPTIONAL REPRESSOR"/>
    <property type="match status" value="1"/>
</dbReference>
<proteinExistence type="predicted"/>
<dbReference type="SUPFAM" id="SSF47413">
    <property type="entry name" value="lambda repressor-like DNA-binding domains"/>
    <property type="match status" value="1"/>
</dbReference>
<dbReference type="Proteomes" id="UP000199155">
    <property type="component" value="Unassembled WGS sequence"/>
</dbReference>